<dbReference type="AlphaFoldDB" id="A0A2U9BNL8"/>
<name>A0A2U9BNL8_SCOMX</name>
<accession>A0A2U9BNL8</accession>
<organism evidence="1 2">
    <name type="scientific">Scophthalmus maximus</name>
    <name type="common">Turbot</name>
    <name type="synonym">Psetta maxima</name>
    <dbReference type="NCBI Taxonomy" id="52904"/>
    <lineage>
        <taxon>Eukaryota</taxon>
        <taxon>Metazoa</taxon>
        <taxon>Chordata</taxon>
        <taxon>Craniata</taxon>
        <taxon>Vertebrata</taxon>
        <taxon>Euteleostomi</taxon>
        <taxon>Actinopterygii</taxon>
        <taxon>Neopterygii</taxon>
        <taxon>Teleostei</taxon>
        <taxon>Neoteleostei</taxon>
        <taxon>Acanthomorphata</taxon>
        <taxon>Carangaria</taxon>
        <taxon>Pleuronectiformes</taxon>
        <taxon>Pleuronectoidei</taxon>
        <taxon>Scophthalmidae</taxon>
        <taxon>Scophthalmus</taxon>
    </lineage>
</organism>
<proteinExistence type="predicted"/>
<reference evidence="1 2" key="1">
    <citation type="submission" date="2017-12" db="EMBL/GenBank/DDBJ databases">
        <title>Integrating genomic resources of turbot (Scophthalmus maximus) in depth evaluation of genetic and physical mapping variation across individuals.</title>
        <authorList>
            <person name="Martinez P."/>
        </authorList>
    </citation>
    <scope>NUCLEOTIDE SEQUENCE [LARGE SCALE GENOMIC DNA]</scope>
</reference>
<keyword evidence="2" id="KW-1185">Reference proteome</keyword>
<dbReference type="Proteomes" id="UP000246464">
    <property type="component" value="Chromosome 8"/>
</dbReference>
<evidence type="ECO:0000313" key="1">
    <source>
        <dbReference type="EMBL" id="AWP05259.1"/>
    </source>
</evidence>
<gene>
    <name evidence="1" type="ORF">SMAX5B_011333</name>
</gene>
<sequence>MAAAAADDLALDYKRQIIVKCSPADAATPVHKHSSIAIADASPRCSGPWTLFAPLDGRRGIRLRRR</sequence>
<evidence type="ECO:0000313" key="2">
    <source>
        <dbReference type="Proteomes" id="UP000246464"/>
    </source>
</evidence>
<protein>
    <submittedName>
        <fullName evidence="1">Uncharacterized protein</fullName>
    </submittedName>
</protein>
<dbReference type="EMBL" id="CP026250">
    <property type="protein sequence ID" value="AWP05259.1"/>
    <property type="molecule type" value="Genomic_DNA"/>
</dbReference>